<sequence>MKKVVYGIIISVLCIMLIGCEGKDSAKEMDTVMAVEQKIDTDEESSPKEDTIKRDTNKDSSEEEIPLNKMQEIIDEIGLENAVAYEEGIEEALSNQIIFLCESPSGHYKAYGFISPEYGMDGILIDNIINQQSNYNFFSQKWVYSESAPALNESDDFYQVTFTICQNQEEGMKEISFVTYDTGTMEAPGWNKM</sequence>
<dbReference type="AlphaFoldDB" id="A0A9D2I3E4"/>
<dbReference type="Proteomes" id="UP000886858">
    <property type="component" value="Unassembled WGS sequence"/>
</dbReference>
<evidence type="ECO:0000313" key="2">
    <source>
        <dbReference type="EMBL" id="HJA92180.1"/>
    </source>
</evidence>
<proteinExistence type="predicted"/>
<evidence type="ECO:0000256" key="1">
    <source>
        <dbReference type="SAM" id="MobiDB-lite"/>
    </source>
</evidence>
<feature type="compositionally biased region" description="Basic and acidic residues" evidence="1">
    <location>
        <begin position="37"/>
        <end position="60"/>
    </location>
</feature>
<comment type="caution">
    <text evidence="2">The sequence shown here is derived from an EMBL/GenBank/DDBJ whole genome shotgun (WGS) entry which is preliminary data.</text>
</comment>
<dbReference type="EMBL" id="DWYY01000042">
    <property type="protein sequence ID" value="HJA92180.1"/>
    <property type="molecule type" value="Genomic_DNA"/>
</dbReference>
<name>A0A9D2I3E4_9FIRM</name>
<feature type="region of interest" description="Disordered" evidence="1">
    <location>
        <begin position="37"/>
        <end position="65"/>
    </location>
</feature>
<dbReference type="PROSITE" id="PS51257">
    <property type="entry name" value="PROKAR_LIPOPROTEIN"/>
    <property type="match status" value="1"/>
</dbReference>
<gene>
    <name evidence="2" type="ORF">H9717_03525</name>
</gene>
<reference evidence="2" key="2">
    <citation type="submission" date="2021-04" db="EMBL/GenBank/DDBJ databases">
        <authorList>
            <person name="Gilroy R."/>
        </authorList>
    </citation>
    <scope>NUCLEOTIDE SEQUENCE</scope>
    <source>
        <strain evidence="2">CHK179-7159</strain>
    </source>
</reference>
<reference evidence="2" key="1">
    <citation type="journal article" date="2021" name="PeerJ">
        <title>Extensive microbial diversity within the chicken gut microbiome revealed by metagenomics and culture.</title>
        <authorList>
            <person name="Gilroy R."/>
            <person name="Ravi A."/>
            <person name="Getino M."/>
            <person name="Pursley I."/>
            <person name="Horton D.L."/>
            <person name="Alikhan N.F."/>
            <person name="Baker D."/>
            <person name="Gharbi K."/>
            <person name="Hall N."/>
            <person name="Watson M."/>
            <person name="Adriaenssens E.M."/>
            <person name="Foster-Nyarko E."/>
            <person name="Jarju S."/>
            <person name="Secka A."/>
            <person name="Antonio M."/>
            <person name="Oren A."/>
            <person name="Chaudhuri R.R."/>
            <person name="La Ragione R."/>
            <person name="Hildebrand F."/>
            <person name="Pallen M.J."/>
        </authorList>
    </citation>
    <scope>NUCLEOTIDE SEQUENCE</scope>
    <source>
        <strain evidence="2">CHK179-7159</strain>
    </source>
</reference>
<organism evidence="2 3">
    <name type="scientific">Candidatus Eisenbergiella merdipullorum</name>
    <dbReference type="NCBI Taxonomy" id="2838553"/>
    <lineage>
        <taxon>Bacteria</taxon>
        <taxon>Bacillati</taxon>
        <taxon>Bacillota</taxon>
        <taxon>Clostridia</taxon>
        <taxon>Lachnospirales</taxon>
        <taxon>Lachnospiraceae</taxon>
        <taxon>Eisenbergiella</taxon>
    </lineage>
</organism>
<accession>A0A9D2I3E4</accession>
<evidence type="ECO:0000313" key="3">
    <source>
        <dbReference type="Proteomes" id="UP000886858"/>
    </source>
</evidence>
<protein>
    <submittedName>
        <fullName evidence="2">Uncharacterized protein</fullName>
    </submittedName>
</protein>